<accession>U4LCD5</accession>
<dbReference type="OrthoDB" id="10568029at2759"/>
<evidence type="ECO:0000313" key="1">
    <source>
        <dbReference type="EMBL" id="CCX07982.1"/>
    </source>
</evidence>
<dbReference type="AlphaFoldDB" id="U4LCD5"/>
<name>U4LCD5_PYROM</name>
<gene>
    <name evidence="1" type="ORF">PCON_07571</name>
</gene>
<dbReference type="Proteomes" id="UP000018144">
    <property type="component" value="Unassembled WGS sequence"/>
</dbReference>
<organism evidence="1 2">
    <name type="scientific">Pyronema omphalodes (strain CBS 100304)</name>
    <name type="common">Pyronema confluens</name>
    <dbReference type="NCBI Taxonomy" id="1076935"/>
    <lineage>
        <taxon>Eukaryota</taxon>
        <taxon>Fungi</taxon>
        <taxon>Dikarya</taxon>
        <taxon>Ascomycota</taxon>
        <taxon>Pezizomycotina</taxon>
        <taxon>Pezizomycetes</taxon>
        <taxon>Pezizales</taxon>
        <taxon>Pyronemataceae</taxon>
        <taxon>Pyronema</taxon>
    </lineage>
</organism>
<protein>
    <submittedName>
        <fullName evidence="1">Uncharacterized protein</fullName>
    </submittedName>
</protein>
<proteinExistence type="predicted"/>
<reference evidence="1 2" key="1">
    <citation type="journal article" date="2013" name="PLoS Genet.">
        <title>The genome and development-dependent transcriptomes of Pyronema confluens: a window into fungal evolution.</title>
        <authorList>
            <person name="Traeger S."/>
            <person name="Altegoer F."/>
            <person name="Freitag M."/>
            <person name="Gabaldon T."/>
            <person name="Kempken F."/>
            <person name="Kumar A."/>
            <person name="Marcet-Houben M."/>
            <person name="Poggeler S."/>
            <person name="Stajich J.E."/>
            <person name="Nowrousian M."/>
        </authorList>
    </citation>
    <scope>NUCLEOTIDE SEQUENCE [LARGE SCALE GENOMIC DNA]</scope>
    <source>
        <strain evidence="2">CBS 100304</strain>
        <tissue evidence="1">Vegetative mycelium</tissue>
    </source>
</reference>
<dbReference type="EMBL" id="HF935386">
    <property type="protein sequence ID" value="CCX07982.1"/>
    <property type="molecule type" value="Genomic_DNA"/>
</dbReference>
<sequence>MCHLLRILQQTCGHCAIISESSCTVKCPDLHVTRRPKSDQPCPECGTVGERLVVLQKSRYSFTAIKDTYDGDEDEMDGMKALRERVAVEDKARGMDGVDVTGAGERDAYAYGEPCSPAAMYYTKTEPSKGCEENYTPTLLREGGYNGPKKKEEWLDIQPTRVEMEKDMMREDKKAGKMGGWIVVGWAENDEDKENATMVPPGNDEELREWDALEDFIVA</sequence>
<keyword evidence="2" id="KW-1185">Reference proteome</keyword>
<evidence type="ECO:0000313" key="2">
    <source>
        <dbReference type="Proteomes" id="UP000018144"/>
    </source>
</evidence>